<dbReference type="InterPro" id="IPR043502">
    <property type="entry name" value="DNA/RNA_pol_sf"/>
</dbReference>
<feature type="region of interest" description="Disordered" evidence="2">
    <location>
        <begin position="426"/>
        <end position="453"/>
    </location>
</feature>
<dbReference type="Proteomes" id="UP000248148">
    <property type="component" value="Unassembled WGS sequence"/>
</dbReference>
<keyword evidence="5" id="KW-1185">Reference proteome</keyword>
<dbReference type="Pfam" id="PF00078">
    <property type="entry name" value="RVT_1"/>
    <property type="match status" value="1"/>
</dbReference>
<dbReference type="SUPFAM" id="SSF56672">
    <property type="entry name" value="DNA/RNA polymerases"/>
    <property type="match status" value="1"/>
</dbReference>
<feature type="domain" description="Reverse transcriptase" evidence="3">
    <location>
        <begin position="52"/>
        <end position="315"/>
    </location>
</feature>
<dbReference type="AlphaFoldDB" id="A0A318THF5"/>
<comment type="caution">
    <text evidence="4">The sequence shown here is derived from an EMBL/GenBank/DDBJ whole genome shotgun (WGS) entry which is preliminary data.</text>
</comment>
<feature type="compositionally biased region" description="Polar residues" evidence="2">
    <location>
        <begin position="442"/>
        <end position="453"/>
    </location>
</feature>
<dbReference type="InterPro" id="IPR051083">
    <property type="entry name" value="GrpII_Intron_Splice-Mob/Def"/>
</dbReference>
<comment type="similarity">
    <text evidence="1">Belongs to the bacterial reverse transcriptase family.</text>
</comment>
<dbReference type="PROSITE" id="PS50878">
    <property type="entry name" value="RT_POL"/>
    <property type="match status" value="1"/>
</dbReference>
<evidence type="ECO:0000313" key="4">
    <source>
        <dbReference type="EMBL" id="PYF04156.1"/>
    </source>
</evidence>
<protein>
    <submittedName>
        <fullName evidence="4">Group II intron maturase</fullName>
    </submittedName>
</protein>
<dbReference type="InterPro" id="IPR000477">
    <property type="entry name" value="RT_dom"/>
</dbReference>
<dbReference type="PANTHER" id="PTHR34047:SF8">
    <property type="entry name" value="PROTEIN YKFC"/>
    <property type="match status" value="1"/>
</dbReference>
<sequence length="466" mass="51802">MTADLCKKLRSREVLHRSWAVVKQSGLASLSEETVKAIKSYDENWVGNLERISKQLRAETFRFDGEKGITIPKGKGKLPRPLVIAPIENRIVRRGILEVLQGFGTDKSAPTKKWLGIPAIKHVMATRTSVGGIKERSVAHGLSLIDEAVQDGKTWFIRSDIRNFFTRIPLAQVNRFIAEAIADEHFVELVGSALRSSLTNTAELQARGNYKLFPQDDIGVAQGSALSALAANIALQEFDMRMNDRGIVCVRYIDDFIMLGRTRSSVLAAYSSGRTLLADMGMSVYDQTDNDARRAGKFDEGNIYHDGTDVLGYRVSGRSRQPSSAAQRAFKAKCDQLFCDAKKQMRLAATGKPWSGQGYHQHLVLLNKIIRGWSQAFRHTTATHVFSSLDAHIDHRIEELRRFASDLIRNAPDEVRRRVMGIQLLSDTPPHPLPEVPGAGVATQSHADNSTAKQRLLQPIRPQLGT</sequence>
<evidence type="ECO:0000256" key="1">
    <source>
        <dbReference type="ARBA" id="ARBA00034120"/>
    </source>
</evidence>
<proteinExistence type="inferred from homology"/>
<name>A0A318THF5_9BRAD</name>
<dbReference type="OrthoDB" id="9793236at2"/>
<organism evidence="4 5">
    <name type="scientific">Rhodopseudomonas faecalis</name>
    <dbReference type="NCBI Taxonomy" id="99655"/>
    <lineage>
        <taxon>Bacteria</taxon>
        <taxon>Pseudomonadati</taxon>
        <taxon>Pseudomonadota</taxon>
        <taxon>Alphaproteobacteria</taxon>
        <taxon>Hyphomicrobiales</taxon>
        <taxon>Nitrobacteraceae</taxon>
        <taxon>Rhodopseudomonas</taxon>
    </lineage>
</organism>
<gene>
    <name evidence="4" type="ORF">BJ122_104136</name>
</gene>
<evidence type="ECO:0000256" key="2">
    <source>
        <dbReference type="SAM" id="MobiDB-lite"/>
    </source>
</evidence>
<dbReference type="RefSeq" id="WP_110780105.1">
    <property type="nucleotide sequence ID" value="NZ_QJTI01000004.1"/>
</dbReference>
<accession>A0A318THF5</accession>
<dbReference type="Pfam" id="PF08388">
    <property type="entry name" value="GIIM"/>
    <property type="match status" value="1"/>
</dbReference>
<dbReference type="InterPro" id="IPR013597">
    <property type="entry name" value="Mat_intron_G2"/>
</dbReference>
<evidence type="ECO:0000259" key="3">
    <source>
        <dbReference type="PROSITE" id="PS50878"/>
    </source>
</evidence>
<dbReference type="PANTHER" id="PTHR34047">
    <property type="entry name" value="NUCLEAR INTRON MATURASE 1, MITOCHONDRIAL-RELATED"/>
    <property type="match status" value="1"/>
</dbReference>
<evidence type="ECO:0000313" key="5">
    <source>
        <dbReference type="Proteomes" id="UP000248148"/>
    </source>
</evidence>
<reference evidence="4 5" key="1">
    <citation type="submission" date="2018-06" db="EMBL/GenBank/DDBJ databases">
        <title>Genomic Encyclopedia of Archaeal and Bacterial Type Strains, Phase II (KMG-II): from individual species to whole genera.</title>
        <authorList>
            <person name="Goeker M."/>
        </authorList>
    </citation>
    <scope>NUCLEOTIDE SEQUENCE [LARGE SCALE GENOMIC DNA]</scope>
    <source>
        <strain evidence="4 5">JCM 11668</strain>
    </source>
</reference>
<dbReference type="EMBL" id="QJTI01000004">
    <property type="protein sequence ID" value="PYF04156.1"/>
    <property type="molecule type" value="Genomic_DNA"/>
</dbReference>